<evidence type="ECO:0000313" key="3">
    <source>
        <dbReference type="EMBL" id="WNL50428.1"/>
    </source>
</evidence>
<name>A0AA96IY70_9VIRU</name>
<reference evidence="3" key="1">
    <citation type="submission" date="2023-07" db="EMBL/GenBank/DDBJ databases">
        <authorList>
            <person name="Xia Y."/>
        </authorList>
    </citation>
    <scope>NUCLEOTIDE SEQUENCE</scope>
    <source>
        <strain evidence="3">E</strain>
    </source>
</reference>
<protein>
    <submittedName>
        <fullName evidence="3">Transmembrane domain containing protein</fullName>
    </submittedName>
</protein>
<organism evidence="3">
    <name type="scientific">Marseillevirus sp</name>
    <dbReference type="NCBI Taxonomy" id="2809551"/>
    <lineage>
        <taxon>Viruses</taxon>
        <taxon>Varidnaviria</taxon>
        <taxon>Bamfordvirae</taxon>
        <taxon>Nucleocytoviricota</taxon>
        <taxon>Megaviricetes</taxon>
        <taxon>Pimascovirales</taxon>
        <taxon>Pimascovirales incertae sedis</taxon>
        <taxon>Marseilleviridae</taxon>
        <taxon>Marseillevirus</taxon>
    </lineage>
</organism>
<sequence length="147" mass="16750">MDAFKVAHIATEIAVIGAVYIVLKRKVDHERTERELLAAKVQKLEEASKQHMEALKILYSKIEELEKQRGNSEQKSFKKNIEKSFEPLKKLYSDEVPKKTKGAGVFASDSEQYSEEDNVSGYQPLEDEDEYENPEHVIGSSSLDETD</sequence>
<keyword evidence="1" id="KW-0175">Coiled coil</keyword>
<evidence type="ECO:0000256" key="1">
    <source>
        <dbReference type="SAM" id="Coils"/>
    </source>
</evidence>
<feature type="coiled-coil region" evidence="1">
    <location>
        <begin position="27"/>
        <end position="75"/>
    </location>
</feature>
<feature type="region of interest" description="Disordered" evidence="2">
    <location>
        <begin position="99"/>
        <end position="147"/>
    </location>
</feature>
<evidence type="ECO:0000256" key="2">
    <source>
        <dbReference type="SAM" id="MobiDB-lite"/>
    </source>
</evidence>
<keyword evidence="3" id="KW-0472">Membrane</keyword>
<gene>
    <name evidence="3" type="ORF">MarDSR_389</name>
</gene>
<accession>A0AA96IY70</accession>
<dbReference type="EMBL" id="OR343189">
    <property type="protein sequence ID" value="WNL50428.1"/>
    <property type="molecule type" value="Genomic_DNA"/>
</dbReference>
<keyword evidence="3" id="KW-0812">Transmembrane</keyword>
<proteinExistence type="predicted"/>